<evidence type="ECO:0000313" key="2">
    <source>
        <dbReference type="EMBL" id="QJW38775.1"/>
    </source>
</evidence>
<proteinExistence type="predicted"/>
<dbReference type="Gene3D" id="3.40.50.300">
    <property type="entry name" value="P-loop containing nucleotide triphosphate hydrolases"/>
    <property type="match status" value="1"/>
</dbReference>
<evidence type="ECO:0000259" key="1">
    <source>
        <dbReference type="Pfam" id="PF13614"/>
    </source>
</evidence>
<accession>A0A6M5UMZ9</accession>
<name>A0A6M5UMZ9_9MICO</name>
<dbReference type="EMBL" id="CP052758">
    <property type="protein sequence ID" value="QJW38775.1"/>
    <property type="molecule type" value="Genomic_DNA"/>
</dbReference>
<gene>
    <name evidence="2" type="ORF">FIC82_020550</name>
</gene>
<dbReference type="InterPro" id="IPR027417">
    <property type="entry name" value="P-loop_NTPase"/>
</dbReference>
<dbReference type="Pfam" id="PF13614">
    <property type="entry name" value="AAA_31"/>
    <property type="match status" value="1"/>
</dbReference>
<dbReference type="Proteomes" id="UP000451354">
    <property type="component" value="Plasmid pCPRO01"/>
</dbReference>
<organism evidence="2 3">
    <name type="scientific">Cellulosimicrobium protaetiae</name>
    <dbReference type="NCBI Taxonomy" id="2587808"/>
    <lineage>
        <taxon>Bacteria</taxon>
        <taxon>Bacillati</taxon>
        <taxon>Actinomycetota</taxon>
        <taxon>Actinomycetes</taxon>
        <taxon>Micrococcales</taxon>
        <taxon>Promicromonosporaceae</taxon>
        <taxon>Cellulosimicrobium</taxon>
    </lineage>
</organism>
<dbReference type="InterPro" id="IPR025669">
    <property type="entry name" value="AAA_dom"/>
</dbReference>
<feature type="domain" description="AAA" evidence="1">
    <location>
        <begin position="12"/>
        <end position="189"/>
    </location>
</feature>
<dbReference type="PANTHER" id="PTHR13696">
    <property type="entry name" value="P-LOOP CONTAINING NUCLEOSIDE TRIPHOSPHATE HYDROLASE"/>
    <property type="match status" value="1"/>
</dbReference>
<reference evidence="2 3" key="1">
    <citation type="journal article" date="2022" name="Int. J. Syst. Evol. Microbiol.">
        <title>Cellulosimicrobium protaetiae sp. nov., isolated from the gut of the larva of Protaetia brevitarsis seulensis.</title>
        <authorList>
            <person name="Le Han H."/>
            <person name="Nguyen T.T.H."/>
            <person name="Li Z."/>
            <person name="Shin N.R."/>
            <person name="Kim S.G."/>
        </authorList>
    </citation>
    <scope>NUCLEOTIDE SEQUENCE [LARGE SCALE GENOMIC DNA]</scope>
    <source>
        <strain evidence="2 3">BI34</strain>
    </source>
</reference>
<dbReference type="PANTHER" id="PTHR13696:SF52">
    <property type="entry name" value="PARA FAMILY PROTEIN CT_582"/>
    <property type="match status" value="1"/>
</dbReference>
<sequence length="324" mass="34759">MSETIDREALARVIAMINGKGGVLKTSTTQNVGGQLAEQGMKILLIDTDISGNLKIGLGLVGSPLDDAGKSIVDAVWNGEPFKIARDVRPNLDIIFGGRALEMLGKLAQSSMADELPNGSVAAEFAARLAEIAGEYDLVIIDCPPGNAELQDMALAAARWVLIPAKTDEMSWEGLRGVGPRVKRARRDNETLDYLGVFLTGHNPTATRVYKNTQVRLEEVGDKVPLLRSTIRHSETAAHDTTTRGQLAHELARDVKVQRASRLQALRARRGDEHGSSAPLKAPALSQTANSLADDYKHLAAEVCERITAAEEAGASEQLEGARA</sequence>
<dbReference type="RefSeq" id="WP_154800717.1">
    <property type="nucleotide sequence ID" value="NZ_CP052758.1"/>
</dbReference>
<dbReference type="KEGG" id="cprt:FIC82_020550"/>
<evidence type="ECO:0000313" key="3">
    <source>
        <dbReference type="Proteomes" id="UP000451354"/>
    </source>
</evidence>
<keyword evidence="3" id="KW-1185">Reference proteome</keyword>
<protein>
    <submittedName>
        <fullName evidence="2">ParA family protein</fullName>
    </submittedName>
</protein>
<dbReference type="SUPFAM" id="SSF52540">
    <property type="entry name" value="P-loop containing nucleoside triphosphate hydrolases"/>
    <property type="match status" value="1"/>
</dbReference>
<dbReference type="AlphaFoldDB" id="A0A6M5UMZ9"/>
<dbReference type="OrthoDB" id="128708at2"/>
<dbReference type="CDD" id="cd02042">
    <property type="entry name" value="ParAB_family"/>
    <property type="match status" value="1"/>
</dbReference>
<dbReference type="InterPro" id="IPR050678">
    <property type="entry name" value="DNA_Partitioning_ATPase"/>
</dbReference>
<keyword evidence="2" id="KW-0614">Plasmid</keyword>
<geneLocation type="plasmid" evidence="2 3">
    <name>pCPRO01</name>
</geneLocation>